<accession>A0A4Q1CMZ7</accession>
<feature type="region of interest" description="Disordered" evidence="1">
    <location>
        <begin position="142"/>
        <end position="161"/>
    </location>
</feature>
<evidence type="ECO:0000313" key="3">
    <source>
        <dbReference type="Proteomes" id="UP000290204"/>
    </source>
</evidence>
<protein>
    <submittedName>
        <fullName evidence="2">Uncharacterized protein</fullName>
    </submittedName>
</protein>
<evidence type="ECO:0000313" key="2">
    <source>
        <dbReference type="EMBL" id="RXK61989.1"/>
    </source>
</evidence>
<comment type="caution">
    <text evidence="2">The sequence shown here is derived from an EMBL/GenBank/DDBJ whole genome shotgun (WGS) entry which is preliminary data.</text>
</comment>
<reference evidence="2 3" key="1">
    <citation type="submission" date="2019-01" db="EMBL/GenBank/DDBJ databases">
        <title>Lacibacter sp. strain TTM-7.</title>
        <authorList>
            <person name="Chen W.-M."/>
        </authorList>
    </citation>
    <scope>NUCLEOTIDE SEQUENCE [LARGE SCALE GENOMIC DNA]</scope>
    <source>
        <strain evidence="2 3">TTM-7</strain>
    </source>
</reference>
<dbReference type="RefSeq" id="WP_129129361.1">
    <property type="nucleotide sequence ID" value="NZ_SDHW01000001.1"/>
</dbReference>
<proteinExistence type="predicted"/>
<dbReference type="Proteomes" id="UP000290204">
    <property type="component" value="Unassembled WGS sequence"/>
</dbReference>
<sequence>MGLFRNLFKTLFGTSNNTKKETPAPPVIDYMAAWEKERQERITAAEHKLKDWISAQVKEKENLSFTWESGNDEAFVTFKDASTEEEDNFFELEQYMIDKLDIPDAGEFEMNGKGNISIENNRVVVKYSSTIKALLDFNEETEEEIYSEEEQDSGEKTLFEL</sequence>
<name>A0A4Q1CMZ7_9BACT</name>
<organism evidence="2 3">
    <name type="scientific">Lacibacter luteus</name>
    <dbReference type="NCBI Taxonomy" id="2508719"/>
    <lineage>
        <taxon>Bacteria</taxon>
        <taxon>Pseudomonadati</taxon>
        <taxon>Bacteroidota</taxon>
        <taxon>Chitinophagia</taxon>
        <taxon>Chitinophagales</taxon>
        <taxon>Chitinophagaceae</taxon>
        <taxon>Lacibacter</taxon>
    </lineage>
</organism>
<gene>
    <name evidence="2" type="ORF">ESA94_02950</name>
</gene>
<feature type="compositionally biased region" description="Acidic residues" evidence="1">
    <location>
        <begin position="142"/>
        <end position="152"/>
    </location>
</feature>
<dbReference type="AlphaFoldDB" id="A0A4Q1CMZ7"/>
<dbReference type="EMBL" id="SDHW01000001">
    <property type="protein sequence ID" value="RXK61989.1"/>
    <property type="molecule type" value="Genomic_DNA"/>
</dbReference>
<dbReference type="OrthoDB" id="675467at2"/>
<evidence type="ECO:0000256" key="1">
    <source>
        <dbReference type="SAM" id="MobiDB-lite"/>
    </source>
</evidence>
<keyword evidence="3" id="KW-1185">Reference proteome</keyword>